<protein>
    <submittedName>
        <fullName evidence="1">Uncharacterized protein</fullName>
    </submittedName>
</protein>
<keyword evidence="2" id="KW-1185">Reference proteome</keyword>
<comment type="caution">
    <text evidence="1">The sequence shown here is derived from an EMBL/GenBank/DDBJ whole genome shotgun (WGS) entry which is preliminary data.</text>
</comment>
<gene>
    <name evidence="1" type="ORF">ACE1CC_22240</name>
</gene>
<name>A0ABV4X9X4_9CYAN</name>
<dbReference type="EMBL" id="JBHFNQ010000170">
    <property type="protein sequence ID" value="MFB2879585.1"/>
    <property type="molecule type" value="Genomic_DNA"/>
</dbReference>
<dbReference type="RefSeq" id="WP_413272621.1">
    <property type="nucleotide sequence ID" value="NZ_JBHFNQ010000170.1"/>
</dbReference>
<sequence>MLTFFLVQYLIQEYSNTGSGRERRLYEKLLQKSRGDRQLVERLIEYERRRSPNSSRTDLLQTAIYRWERDRR</sequence>
<organism evidence="1 2">
    <name type="scientific">Floridaenema aerugineum BLCC-F46</name>
    <dbReference type="NCBI Taxonomy" id="3153654"/>
    <lineage>
        <taxon>Bacteria</taxon>
        <taxon>Bacillati</taxon>
        <taxon>Cyanobacteriota</taxon>
        <taxon>Cyanophyceae</taxon>
        <taxon>Oscillatoriophycideae</taxon>
        <taxon>Aerosakkonematales</taxon>
        <taxon>Aerosakkonemataceae</taxon>
        <taxon>Floridanema</taxon>
        <taxon>Floridanema aerugineum</taxon>
    </lineage>
</organism>
<reference evidence="1 2" key="1">
    <citation type="submission" date="2024-09" db="EMBL/GenBank/DDBJ databases">
        <title>Floridaenema gen nov. (Aerosakkonemataceae, Aerosakkonematales ord. nov., Cyanobacteria) from benthic tropical and subtropical fresh waters, with the description of four new species.</title>
        <authorList>
            <person name="Moretto J.A."/>
            <person name="Berthold D.E."/>
            <person name="Lefler F.W."/>
            <person name="Huang I.-S."/>
            <person name="Laughinghouse H. IV."/>
        </authorList>
    </citation>
    <scope>NUCLEOTIDE SEQUENCE [LARGE SCALE GENOMIC DNA]</scope>
    <source>
        <strain evidence="1 2">BLCC-F46</strain>
    </source>
</reference>
<evidence type="ECO:0000313" key="1">
    <source>
        <dbReference type="EMBL" id="MFB2879585.1"/>
    </source>
</evidence>
<dbReference type="Proteomes" id="UP001576774">
    <property type="component" value="Unassembled WGS sequence"/>
</dbReference>
<evidence type="ECO:0000313" key="2">
    <source>
        <dbReference type="Proteomes" id="UP001576774"/>
    </source>
</evidence>
<proteinExistence type="predicted"/>
<accession>A0ABV4X9X4</accession>